<sequence length="164" mass="19010">MIILPIFGGIEYKDNIGNEEFLHVEQIGILKAFEELTIEIHNPYEKENVSYLEFEFQMEKQHFKNDFQQYKFDLSSHNKLNSLFEIENAFGFIGIYDGRKEGTFTLKNTNNGFFVFVINGAFEIENRLLEAKDGLAISKTETIKWESLSQNATLLVIEIPLNSN</sequence>
<dbReference type="Pfam" id="PF17954">
    <property type="entry name" value="Pirin_C_2"/>
    <property type="match status" value="1"/>
</dbReference>
<name>A0A9N8IYC1_9FLAO</name>
<organism evidence="2 3">
    <name type="scientific">Flavobacterium panici</name>
    <dbReference type="NCBI Taxonomy" id="2654843"/>
    <lineage>
        <taxon>Bacteria</taxon>
        <taxon>Pseudomonadati</taxon>
        <taxon>Bacteroidota</taxon>
        <taxon>Flavobacteriia</taxon>
        <taxon>Flavobacteriales</taxon>
        <taxon>Flavobacteriaceae</taxon>
        <taxon>Flavobacterium</taxon>
    </lineage>
</organism>
<reference evidence="2 3" key="1">
    <citation type="submission" date="2020-06" db="EMBL/GenBank/DDBJ databases">
        <authorList>
            <person name="Criscuolo A."/>
        </authorList>
    </citation>
    <scope>NUCLEOTIDE SEQUENCE [LARGE SCALE GENOMIC DNA]</scope>
    <source>
        <strain evidence="2">PXU-55</strain>
    </source>
</reference>
<dbReference type="AlphaFoldDB" id="A0A9N8IYC1"/>
<gene>
    <name evidence="2" type="ORF">FLAPXU55_00296</name>
</gene>
<evidence type="ECO:0000313" key="3">
    <source>
        <dbReference type="Proteomes" id="UP000533639"/>
    </source>
</evidence>
<comment type="caution">
    <text evidence="2">The sequence shown here is derived from an EMBL/GenBank/DDBJ whole genome shotgun (WGS) entry which is preliminary data.</text>
</comment>
<evidence type="ECO:0000313" key="2">
    <source>
        <dbReference type="EMBL" id="CAC9972620.1"/>
    </source>
</evidence>
<evidence type="ECO:0000259" key="1">
    <source>
        <dbReference type="Pfam" id="PF17954"/>
    </source>
</evidence>
<keyword evidence="3" id="KW-1185">Reference proteome</keyword>
<dbReference type="SUPFAM" id="SSF51182">
    <property type="entry name" value="RmlC-like cupins"/>
    <property type="match status" value="1"/>
</dbReference>
<dbReference type="InterPro" id="IPR041602">
    <property type="entry name" value="Quercetinase_C"/>
</dbReference>
<feature type="domain" description="Quercetin 2,3-dioxygenase C-terminal cupin" evidence="1">
    <location>
        <begin position="93"/>
        <end position="159"/>
    </location>
</feature>
<dbReference type="Gene3D" id="2.60.120.10">
    <property type="entry name" value="Jelly Rolls"/>
    <property type="match status" value="1"/>
</dbReference>
<dbReference type="InterPro" id="IPR011051">
    <property type="entry name" value="RmlC_Cupin_sf"/>
</dbReference>
<dbReference type="RefSeq" id="WP_180856237.1">
    <property type="nucleotide sequence ID" value="NZ_CAIJDE010000017.1"/>
</dbReference>
<dbReference type="InterPro" id="IPR014710">
    <property type="entry name" value="RmlC-like_jellyroll"/>
</dbReference>
<dbReference type="Proteomes" id="UP000533639">
    <property type="component" value="Unassembled WGS sequence"/>
</dbReference>
<proteinExistence type="predicted"/>
<accession>A0A9N8IYC1</accession>
<dbReference type="EMBL" id="CAIJDE010000017">
    <property type="protein sequence ID" value="CAC9972620.1"/>
    <property type="molecule type" value="Genomic_DNA"/>
</dbReference>
<protein>
    <submittedName>
        <fullName evidence="2">Pirin family protein</fullName>
    </submittedName>
</protein>